<dbReference type="EMBL" id="CAJNOR010005894">
    <property type="protein sequence ID" value="CAF1579235.1"/>
    <property type="molecule type" value="Genomic_DNA"/>
</dbReference>
<evidence type="ECO:0000256" key="1">
    <source>
        <dbReference type="SAM" id="SignalP"/>
    </source>
</evidence>
<protein>
    <submittedName>
        <fullName evidence="2">Uncharacterized protein</fullName>
    </submittedName>
</protein>
<evidence type="ECO:0000313" key="3">
    <source>
        <dbReference type="Proteomes" id="UP000663828"/>
    </source>
</evidence>
<name>A0A815Z6D8_ADIRI</name>
<comment type="caution">
    <text evidence="2">The sequence shown here is derived from an EMBL/GenBank/DDBJ whole genome shotgun (WGS) entry which is preliminary data.</text>
</comment>
<keyword evidence="1" id="KW-0732">Signal</keyword>
<dbReference type="Proteomes" id="UP000663828">
    <property type="component" value="Unassembled WGS sequence"/>
</dbReference>
<keyword evidence="3" id="KW-1185">Reference proteome</keyword>
<gene>
    <name evidence="2" type="ORF">XAT740_LOCUS45314</name>
</gene>
<dbReference type="AlphaFoldDB" id="A0A815Z6D8"/>
<evidence type="ECO:0000313" key="2">
    <source>
        <dbReference type="EMBL" id="CAF1579235.1"/>
    </source>
</evidence>
<organism evidence="2 3">
    <name type="scientific">Adineta ricciae</name>
    <name type="common">Rotifer</name>
    <dbReference type="NCBI Taxonomy" id="249248"/>
    <lineage>
        <taxon>Eukaryota</taxon>
        <taxon>Metazoa</taxon>
        <taxon>Spiralia</taxon>
        <taxon>Gnathifera</taxon>
        <taxon>Rotifera</taxon>
        <taxon>Eurotatoria</taxon>
        <taxon>Bdelloidea</taxon>
        <taxon>Adinetida</taxon>
        <taxon>Adinetidae</taxon>
        <taxon>Adineta</taxon>
    </lineage>
</organism>
<feature type="signal peptide" evidence="1">
    <location>
        <begin position="1"/>
        <end position="24"/>
    </location>
</feature>
<feature type="chain" id="PRO_5032414799" evidence="1">
    <location>
        <begin position="25"/>
        <end position="112"/>
    </location>
</feature>
<proteinExistence type="predicted"/>
<sequence>MQIFNRYCLLLCSMVIFAVHQINASERLEETQSTISSEISAKDAPKKILALRDVLFQGEQGVPAADDRLMKRQPGVVSVSNGQTNLLLINDGSVPQCGKGQVSLSQAAIVCK</sequence>
<reference evidence="2" key="1">
    <citation type="submission" date="2021-02" db="EMBL/GenBank/DDBJ databases">
        <authorList>
            <person name="Nowell W R."/>
        </authorList>
    </citation>
    <scope>NUCLEOTIDE SEQUENCE</scope>
</reference>
<accession>A0A815Z6D8</accession>